<comment type="caution">
    <text evidence="2">The sequence shown here is derived from an EMBL/GenBank/DDBJ whole genome shotgun (WGS) entry which is preliminary data.</text>
</comment>
<organism evidence="2 3">
    <name type="scientific">Pararge aegeria aegeria</name>
    <dbReference type="NCBI Taxonomy" id="348720"/>
    <lineage>
        <taxon>Eukaryota</taxon>
        <taxon>Metazoa</taxon>
        <taxon>Ecdysozoa</taxon>
        <taxon>Arthropoda</taxon>
        <taxon>Hexapoda</taxon>
        <taxon>Insecta</taxon>
        <taxon>Pterygota</taxon>
        <taxon>Neoptera</taxon>
        <taxon>Endopterygota</taxon>
        <taxon>Lepidoptera</taxon>
        <taxon>Glossata</taxon>
        <taxon>Ditrysia</taxon>
        <taxon>Papilionoidea</taxon>
        <taxon>Nymphalidae</taxon>
        <taxon>Satyrinae</taxon>
        <taxon>Satyrini</taxon>
        <taxon>Parargina</taxon>
        <taxon>Pararge</taxon>
    </lineage>
</organism>
<dbReference type="AlphaFoldDB" id="A0A8S4SPR5"/>
<dbReference type="OrthoDB" id="10050074at2759"/>
<feature type="compositionally biased region" description="Basic and acidic residues" evidence="1">
    <location>
        <begin position="61"/>
        <end position="71"/>
    </location>
</feature>
<gene>
    <name evidence="2" type="primary">jg2245</name>
    <name evidence="2" type="ORF">PAEG_LOCUS26903</name>
</gene>
<accession>A0A8S4SPR5</accession>
<protein>
    <submittedName>
        <fullName evidence="2">Jg2245 protein</fullName>
    </submittedName>
</protein>
<keyword evidence="3" id="KW-1185">Reference proteome</keyword>
<evidence type="ECO:0000313" key="2">
    <source>
        <dbReference type="EMBL" id="CAH2268558.1"/>
    </source>
</evidence>
<name>A0A8S4SPR5_9NEOP</name>
<evidence type="ECO:0000256" key="1">
    <source>
        <dbReference type="SAM" id="MobiDB-lite"/>
    </source>
</evidence>
<feature type="region of interest" description="Disordered" evidence="1">
    <location>
        <begin position="59"/>
        <end position="81"/>
    </location>
</feature>
<sequence length="118" mass="13403">MLPTARSSQYGWANVMSHYNHLPFCHECKLSGLRHPNTLVVEASTYTPVPDVELKRRRPKHILDDPDDKITSDNVSQRHTHTRNKYSVFAGEDEGLISDVIRTWNLTTVTGAFGLNNN</sequence>
<proteinExistence type="predicted"/>
<reference evidence="2" key="1">
    <citation type="submission" date="2022-03" db="EMBL/GenBank/DDBJ databases">
        <authorList>
            <person name="Lindestad O."/>
        </authorList>
    </citation>
    <scope>NUCLEOTIDE SEQUENCE</scope>
</reference>
<dbReference type="EMBL" id="CAKXAJ010026448">
    <property type="protein sequence ID" value="CAH2268558.1"/>
    <property type="molecule type" value="Genomic_DNA"/>
</dbReference>
<dbReference type="Proteomes" id="UP000838756">
    <property type="component" value="Unassembled WGS sequence"/>
</dbReference>
<evidence type="ECO:0000313" key="3">
    <source>
        <dbReference type="Proteomes" id="UP000838756"/>
    </source>
</evidence>